<keyword evidence="7" id="KW-0175">Coiled coil</keyword>
<dbReference type="SMART" id="SM00471">
    <property type="entry name" value="HDc"/>
    <property type="match status" value="1"/>
</dbReference>
<keyword evidence="2 5" id="KW-0255">Endonuclease</keyword>
<dbReference type="GO" id="GO:0006402">
    <property type="term" value="P:mRNA catabolic process"/>
    <property type="evidence" value="ECO:0007669"/>
    <property type="project" value="UniProtKB-UniRule"/>
</dbReference>
<protein>
    <recommendedName>
        <fullName evidence="5 6">Ribonuclease Y</fullName>
        <shortName evidence="5">RNase Y</shortName>
        <ecNumber evidence="5 6">3.1.-.-</ecNumber>
    </recommendedName>
</protein>
<evidence type="ECO:0000256" key="1">
    <source>
        <dbReference type="ARBA" id="ARBA00022722"/>
    </source>
</evidence>
<dbReference type="GO" id="GO:0005886">
    <property type="term" value="C:plasma membrane"/>
    <property type="evidence" value="ECO:0007669"/>
    <property type="project" value="UniProtKB-UniRule"/>
</dbReference>
<dbReference type="PANTHER" id="PTHR12826:SF15">
    <property type="entry name" value="RIBONUCLEASE Y"/>
    <property type="match status" value="1"/>
</dbReference>
<dbReference type="AlphaFoldDB" id="A0A419DG30"/>
<dbReference type="NCBIfam" id="TIGR03319">
    <property type="entry name" value="RNase_Y"/>
    <property type="match status" value="1"/>
</dbReference>
<keyword evidence="1 5" id="KW-0540">Nuclease</keyword>
<dbReference type="Gene3D" id="3.30.1370.10">
    <property type="entry name" value="K Homology domain, type 1"/>
    <property type="match status" value="1"/>
</dbReference>
<dbReference type="InterPro" id="IPR006674">
    <property type="entry name" value="HD_domain"/>
</dbReference>
<dbReference type="HAMAP" id="MF_00335">
    <property type="entry name" value="RNase_Y"/>
    <property type="match status" value="1"/>
</dbReference>
<organism evidence="9 10">
    <name type="scientific">candidate division WS5 bacterium</name>
    <dbReference type="NCBI Taxonomy" id="2093353"/>
    <lineage>
        <taxon>Bacteria</taxon>
        <taxon>candidate division WS5</taxon>
    </lineage>
</organism>
<keyword evidence="4 5" id="KW-0694">RNA-binding</keyword>
<dbReference type="InterPro" id="IPR022711">
    <property type="entry name" value="RNase_Y_N"/>
</dbReference>
<dbReference type="SMART" id="SM00322">
    <property type="entry name" value="KH"/>
    <property type="match status" value="1"/>
</dbReference>
<dbReference type="PROSITE" id="PS51831">
    <property type="entry name" value="HD"/>
    <property type="match status" value="1"/>
</dbReference>
<dbReference type="GO" id="GO:0016787">
    <property type="term" value="F:hydrolase activity"/>
    <property type="evidence" value="ECO:0007669"/>
    <property type="project" value="UniProtKB-KW"/>
</dbReference>
<dbReference type="SUPFAM" id="SSF54791">
    <property type="entry name" value="Eukaryotic type KH-domain (KH-domain type I)"/>
    <property type="match status" value="1"/>
</dbReference>
<dbReference type="Gene3D" id="1.10.3210.10">
    <property type="entry name" value="Hypothetical protein af1432"/>
    <property type="match status" value="1"/>
</dbReference>
<dbReference type="GO" id="GO:0003723">
    <property type="term" value="F:RNA binding"/>
    <property type="evidence" value="ECO:0007669"/>
    <property type="project" value="UniProtKB-UniRule"/>
</dbReference>
<name>A0A419DG30_9BACT</name>
<dbReference type="SUPFAM" id="SSF109604">
    <property type="entry name" value="HD-domain/PDEase-like"/>
    <property type="match status" value="1"/>
</dbReference>
<dbReference type="InterPro" id="IPR036612">
    <property type="entry name" value="KH_dom_type_1_sf"/>
</dbReference>
<proteinExistence type="inferred from homology"/>
<evidence type="ECO:0000256" key="3">
    <source>
        <dbReference type="ARBA" id="ARBA00022801"/>
    </source>
</evidence>
<dbReference type="EC" id="3.1.-.-" evidence="5 6"/>
<dbReference type="InterPro" id="IPR006675">
    <property type="entry name" value="HDIG_dom"/>
</dbReference>
<dbReference type="InterPro" id="IPR004087">
    <property type="entry name" value="KH_dom"/>
</dbReference>
<evidence type="ECO:0000313" key="10">
    <source>
        <dbReference type="Proteomes" id="UP000285655"/>
    </source>
</evidence>
<feature type="coiled-coil region" evidence="7">
    <location>
        <begin position="29"/>
        <end position="127"/>
    </location>
</feature>
<evidence type="ECO:0000256" key="7">
    <source>
        <dbReference type="SAM" id="Coils"/>
    </source>
</evidence>
<evidence type="ECO:0000256" key="5">
    <source>
        <dbReference type="HAMAP-Rule" id="MF_00335"/>
    </source>
</evidence>
<dbReference type="InterPro" id="IPR004088">
    <property type="entry name" value="KH_dom_type_1"/>
</dbReference>
<keyword evidence="3 5" id="KW-0378">Hydrolase</keyword>
<evidence type="ECO:0000313" key="9">
    <source>
        <dbReference type="EMBL" id="RJO62037.1"/>
    </source>
</evidence>
<evidence type="ECO:0000256" key="6">
    <source>
        <dbReference type="NCBIfam" id="TIGR03319"/>
    </source>
</evidence>
<dbReference type="NCBIfam" id="TIGR00277">
    <property type="entry name" value="HDIG"/>
    <property type="match status" value="1"/>
</dbReference>
<dbReference type="Pfam" id="PF12072">
    <property type="entry name" value="RNase_Y_N"/>
    <property type="match status" value="1"/>
</dbReference>
<dbReference type="PANTHER" id="PTHR12826">
    <property type="entry name" value="RIBONUCLEASE Y"/>
    <property type="match status" value="1"/>
</dbReference>
<sequence>MEPITAVLILAGLIAGGAGGYYGRKIKSHDALEKSQKEADKIKQEAKEEAKEEVLKAKEEALKIKEEAKKEEKERRTLIAEAEKRNIEKEKTLDERTKKLDETRDRIEKNKDESENFKNELRDIRKKQLAALEKISKLTQEKAKEKLLEIVEKDYKKDVLDFIKKIEAEKKEEADKRAREILSTTIQKIAGDMTSETTVTAVTLPSDEMKGRIIGREGRNIQAIERATGCDIIVDDTPETIVISGFDPVRRHVAKRALESLLKDGRIHPTRIEEAVQKAQKEIDKEIKEAGEQAVYKTGVAGLPSDLVKVLGRLKFRTSYGQNVLQHSMECSYLAGALASELGANVNTAKKAALIHDIGKAVDQEIEGSHAAIGRDIAKKFGMDETIINAIEAHHEEVEFKSIEAILVQVADTISGGRPGARRDTLEAYIKRLEELENIANSFEGVEKSFAIQAGREVRVLVSPEELDDLKSEKLAKEIATKIEKDLKYPGQIKVNVIREKRITEFAK</sequence>
<reference evidence="9 10" key="1">
    <citation type="journal article" date="2017" name="ISME J.">
        <title>Energy and carbon metabolisms in a deep terrestrial subsurface fluid microbial community.</title>
        <authorList>
            <person name="Momper L."/>
            <person name="Jungbluth S.P."/>
            <person name="Lee M.D."/>
            <person name="Amend J.P."/>
        </authorList>
    </citation>
    <scope>NUCLEOTIDE SEQUENCE [LARGE SCALE GENOMIC DNA]</scope>
    <source>
        <strain evidence="9">SURF_29</strain>
    </source>
</reference>
<dbReference type="Pfam" id="PF00013">
    <property type="entry name" value="KH_1"/>
    <property type="match status" value="1"/>
</dbReference>
<comment type="similarity">
    <text evidence="5">Belongs to the RNase Y family.</text>
</comment>
<dbReference type="GO" id="GO:0004521">
    <property type="term" value="F:RNA endonuclease activity"/>
    <property type="evidence" value="ECO:0007669"/>
    <property type="project" value="UniProtKB-UniRule"/>
</dbReference>
<dbReference type="FunFam" id="1.10.3210.10:FF:000013">
    <property type="entry name" value="Ribonuclease Y"/>
    <property type="match status" value="1"/>
</dbReference>
<dbReference type="PROSITE" id="PS50084">
    <property type="entry name" value="KH_TYPE_1"/>
    <property type="match status" value="1"/>
</dbReference>
<dbReference type="CDD" id="cd00077">
    <property type="entry name" value="HDc"/>
    <property type="match status" value="1"/>
</dbReference>
<evidence type="ECO:0000259" key="8">
    <source>
        <dbReference type="PROSITE" id="PS51831"/>
    </source>
</evidence>
<comment type="function">
    <text evidence="5">Endoribonuclease that initiates mRNA decay.</text>
</comment>
<evidence type="ECO:0000256" key="4">
    <source>
        <dbReference type="ARBA" id="ARBA00022884"/>
    </source>
</evidence>
<accession>A0A419DG30</accession>
<dbReference type="Pfam" id="PF01966">
    <property type="entry name" value="HD"/>
    <property type="match status" value="1"/>
</dbReference>
<dbReference type="EMBL" id="QZJW01000005">
    <property type="protein sequence ID" value="RJO62037.1"/>
    <property type="molecule type" value="Genomic_DNA"/>
</dbReference>
<comment type="caution">
    <text evidence="9">The sequence shown here is derived from an EMBL/GenBank/DDBJ whole genome shotgun (WGS) entry which is preliminary data.</text>
</comment>
<gene>
    <name evidence="5 9" type="primary">rny</name>
    <name evidence="9" type="ORF">C4544_00860</name>
</gene>
<dbReference type="InterPro" id="IPR017705">
    <property type="entry name" value="Ribonuclease_Y"/>
</dbReference>
<feature type="domain" description="HD" evidence="8">
    <location>
        <begin position="324"/>
        <end position="417"/>
    </location>
</feature>
<dbReference type="CDD" id="cd22431">
    <property type="entry name" value="KH-I_RNaseY"/>
    <property type="match status" value="1"/>
</dbReference>
<dbReference type="InterPro" id="IPR003607">
    <property type="entry name" value="HD/PDEase_dom"/>
</dbReference>
<dbReference type="Proteomes" id="UP000285655">
    <property type="component" value="Unassembled WGS sequence"/>
</dbReference>
<evidence type="ECO:0000256" key="2">
    <source>
        <dbReference type="ARBA" id="ARBA00022759"/>
    </source>
</evidence>